<gene>
    <name evidence="2" type="ORF">AKA01nite_04500</name>
</gene>
<dbReference type="Proteomes" id="UP000321662">
    <property type="component" value="Unassembled WGS sequence"/>
</dbReference>
<evidence type="ECO:0000313" key="2">
    <source>
        <dbReference type="EMBL" id="GEK90828.1"/>
    </source>
</evidence>
<proteinExistence type="predicted"/>
<accession>A0A511ARL0</accession>
<evidence type="ECO:0000313" key="3">
    <source>
        <dbReference type="Proteomes" id="UP000321662"/>
    </source>
</evidence>
<name>A0A511ARL0_9LACT</name>
<dbReference type="EMBL" id="BJUY01000003">
    <property type="protein sequence ID" value="GEK90828.1"/>
    <property type="molecule type" value="Genomic_DNA"/>
</dbReference>
<protein>
    <submittedName>
        <fullName evidence="2">Uncharacterized protein</fullName>
    </submittedName>
</protein>
<organism evidence="2 3">
    <name type="scientific">Alkalibacterium kapii</name>
    <dbReference type="NCBI Taxonomy" id="426704"/>
    <lineage>
        <taxon>Bacteria</taxon>
        <taxon>Bacillati</taxon>
        <taxon>Bacillota</taxon>
        <taxon>Bacilli</taxon>
        <taxon>Lactobacillales</taxon>
        <taxon>Carnobacteriaceae</taxon>
        <taxon>Alkalibacterium</taxon>
    </lineage>
</organism>
<feature type="region of interest" description="Disordered" evidence="1">
    <location>
        <begin position="1"/>
        <end position="26"/>
    </location>
</feature>
<sequence>MLRSENGMERAEVRGSSVDTNREWDGKSRSKRMFGCYDQRMGWKEPKKEKFGRYEQKMG</sequence>
<comment type="caution">
    <text evidence="2">The sequence shown here is derived from an EMBL/GenBank/DDBJ whole genome shotgun (WGS) entry which is preliminary data.</text>
</comment>
<evidence type="ECO:0000256" key="1">
    <source>
        <dbReference type="SAM" id="MobiDB-lite"/>
    </source>
</evidence>
<feature type="compositionally biased region" description="Basic and acidic residues" evidence="1">
    <location>
        <begin position="1"/>
        <end position="13"/>
    </location>
</feature>
<keyword evidence="3" id="KW-1185">Reference proteome</keyword>
<reference evidence="2 3" key="1">
    <citation type="submission" date="2019-07" db="EMBL/GenBank/DDBJ databases">
        <title>Whole genome shotgun sequence of Alkalibacterium kapii NBRC 103247.</title>
        <authorList>
            <person name="Hosoyama A."/>
            <person name="Uohara A."/>
            <person name="Ohji S."/>
            <person name="Ichikawa N."/>
        </authorList>
    </citation>
    <scope>NUCLEOTIDE SEQUENCE [LARGE SCALE GENOMIC DNA]</scope>
    <source>
        <strain evidence="2 3">NBRC 103247</strain>
    </source>
</reference>
<dbReference type="AlphaFoldDB" id="A0A511ARL0"/>